<protein>
    <recommendedName>
        <fullName evidence="4">Ubiquitin carboxyl-terminal hydrolase 19</fullName>
    </recommendedName>
</protein>
<dbReference type="AlphaFoldDB" id="C1GVD3"/>
<dbReference type="KEGG" id="pbl:PAAG_02210"/>
<name>C1GVD3_PARBA</name>
<sequence length="642" mass="68979">MDAQYPFASREDIWRVQEEVKDLFAVQIEHSERISRLERRRDDDARMKSVWGPLYSFSGPVGVAHHQESSFNPTAEPFKGFDQTHQHGLTGALHLENYEEPRRGASRANSVRFDESSMYYSQANRSAAELIPLRTGSGLGSHLLTERSLSHRSDGKQSSSGQSHHSTLTNGMGFEASRLLGSASGNGPSATNNNTPLQPPPGLFILGPVPCIIRCWLTTNFSNDSLLYAAVCTGSYRSTISDQMVHKLGLEADVLEEDGVRIIKLPVYLPEASVYQPSSRGGSPAHQLPTLTVRFTVRTPDPNDRSIQIFLGSDILRAHNADILFSQDKMLIVDNDRNKISIPLVRPEDDSTFRSLSTCPEPIPVATATQPNGAVNEKKSDRLQMNGEKLTTTATTTIRPSEPEMHGAVTSPDLKTDKPSTLSVRTSSDSLDIYQGRKLNRHFPSDSSDNSPDQPHHLKFSTSDRPSATTSTSSAKTEVSGVWGPWRRDPNSGSRGDNSFSSNPSASAGSNANSPFMSAYQRSTRTRNMKILKPSKTASSGSASSRAVSGGTTVATTACSSLFGDSRSSAEGHDGVPVSSSSHVTSANGSSTKPNSSDGSGAAGVPWSRKPRSANPVGGASAFGWLNSSGAKRDGVGAEGER</sequence>
<dbReference type="EMBL" id="KN293996">
    <property type="protein sequence ID" value="EEH40155.1"/>
    <property type="molecule type" value="Genomic_DNA"/>
</dbReference>
<reference evidence="2 3" key="1">
    <citation type="journal article" date="2011" name="PLoS Genet.">
        <title>Comparative genomic analysis of human fungal pathogens causing paracoccidioidomycosis.</title>
        <authorList>
            <person name="Desjardins C.A."/>
            <person name="Champion M.D."/>
            <person name="Holder J.W."/>
            <person name="Muszewska A."/>
            <person name="Goldberg J."/>
            <person name="Bailao A.M."/>
            <person name="Brigido M.M."/>
            <person name="Ferreira M.E."/>
            <person name="Garcia A.M."/>
            <person name="Grynberg M."/>
            <person name="Gujja S."/>
            <person name="Heiman D.I."/>
            <person name="Henn M.R."/>
            <person name="Kodira C.D."/>
            <person name="Leon-Narvaez H."/>
            <person name="Longo L.V."/>
            <person name="Ma L.J."/>
            <person name="Malavazi I."/>
            <person name="Matsuo A.L."/>
            <person name="Morais F.V."/>
            <person name="Pereira M."/>
            <person name="Rodriguez-Brito S."/>
            <person name="Sakthikumar S."/>
            <person name="Salem-Izacc S.M."/>
            <person name="Sykes S.M."/>
            <person name="Teixeira M.M."/>
            <person name="Vallejo M.C."/>
            <person name="Walter M.E."/>
            <person name="Yandava C."/>
            <person name="Young S."/>
            <person name="Zeng Q."/>
            <person name="Zucker J."/>
            <person name="Felipe M.S."/>
            <person name="Goldman G.H."/>
            <person name="Haas B.J."/>
            <person name="McEwen J.G."/>
            <person name="Nino-Vega G."/>
            <person name="Puccia R."/>
            <person name="San-Blas G."/>
            <person name="Soares C.M."/>
            <person name="Birren B.W."/>
            <person name="Cuomo C.A."/>
        </authorList>
    </citation>
    <scope>NUCLEOTIDE SEQUENCE [LARGE SCALE GENOMIC DNA]</scope>
    <source>
        <strain evidence="3">ATCC MYA-826 / Pb01</strain>
    </source>
</reference>
<dbReference type="STRING" id="502779.C1GVD3"/>
<evidence type="ECO:0000313" key="3">
    <source>
        <dbReference type="Proteomes" id="UP000002059"/>
    </source>
</evidence>
<feature type="compositionally biased region" description="Low complexity" evidence="1">
    <location>
        <begin position="498"/>
        <end position="516"/>
    </location>
</feature>
<accession>C1GVD3</accession>
<dbReference type="Proteomes" id="UP000002059">
    <property type="component" value="Partially assembled WGS sequence"/>
</dbReference>
<dbReference type="GeneID" id="9099011"/>
<dbReference type="OrthoDB" id="5369841at2759"/>
<dbReference type="RefSeq" id="XP_002795504.1">
    <property type="nucleotide sequence ID" value="XM_002795458.1"/>
</dbReference>
<feature type="compositionally biased region" description="Basic and acidic residues" evidence="1">
    <location>
        <begin position="631"/>
        <end position="642"/>
    </location>
</feature>
<feature type="region of interest" description="Disordered" evidence="1">
    <location>
        <begin position="361"/>
        <end position="516"/>
    </location>
</feature>
<feature type="region of interest" description="Disordered" evidence="1">
    <location>
        <begin position="567"/>
        <end position="642"/>
    </location>
</feature>
<evidence type="ECO:0000313" key="2">
    <source>
        <dbReference type="EMBL" id="EEH40155.1"/>
    </source>
</evidence>
<organism evidence="2 3">
    <name type="scientific">Paracoccidioides lutzii (strain ATCC MYA-826 / Pb01)</name>
    <name type="common">Paracoccidioides brasiliensis</name>
    <dbReference type="NCBI Taxonomy" id="502779"/>
    <lineage>
        <taxon>Eukaryota</taxon>
        <taxon>Fungi</taxon>
        <taxon>Dikarya</taxon>
        <taxon>Ascomycota</taxon>
        <taxon>Pezizomycotina</taxon>
        <taxon>Eurotiomycetes</taxon>
        <taxon>Eurotiomycetidae</taxon>
        <taxon>Onygenales</taxon>
        <taxon>Ajellomycetaceae</taxon>
        <taxon>Paracoccidioides</taxon>
    </lineage>
</organism>
<feature type="compositionally biased region" description="Polar residues" evidence="1">
    <location>
        <begin position="578"/>
        <end position="599"/>
    </location>
</feature>
<feature type="compositionally biased region" description="Low complexity" evidence="1">
    <location>
        <begin position="461"/>
        <end position="480"/>
    </location>
</feature>
<feature type="compositionally biased region" description="Polar residues" evidence="1">
    <location>
        <begin position="389"/>
        <end position="399"/>
    </location>
</feature>
<dbReference type="VEuPathDB" id="FungiDB:PAAG_02210"/>
<feature type="region of interest" description="Disordered" evidence="1">
    <location>
        <begin position="147"/>
        <end position="200"/>
    </location>
</feature>
<dbReference type="OMA" id="REDIWRV"/>
<proteinExistence type="predicted"/>
<dbReference type="eggNOG" id="ENOG502RVVW">
    <property type="taxonomic scope" value="Eukaryota"/>
</dbReference>
<feature type="region of interest" description="Disordered" evidence="1">
    <location>
        <begin position="531"/>
        <end position="552"/>
    </location>
</feature>
<evidence type="ECO:0008006" key="4">
    <source>
        <dbReference type="Google" id="ProtNLM"/>
    </source>
</evidence>
<evidence type="ECO:0000256" key="1">
    <source>
        <dbReference type="SAM" id="MobiDB-lite"/>
    </source>
</evidence>
<feature type="compositionally biased region" description="Polar residues" evidence="1">
    <location>
        <begin position="183"/>
        <end position="196"/>
    </location>
</feature>
<gene>
    <name evidence="2" type="ORF">PAAG_02210</name>
</gene>
<feature type="compositionally biased region" description="Low complexity" evidence="1">
    <location>
        <begin position="156"/>
        <end position="166"/>
    </location>
</feature>
<dbReference type="HOGENOM" id="CLU_019318_0_0_1"/>
<feature type="compositionally biased region" description="Polar residues" evidence="1">
    <location>
        <begin position="419"/>
        <end position="430"/>
    </location>
</feature>
<feature type="compositionally biased region" description="Low complexity" evidence="1">
    <location>
        <begin position="535"/>
        <end position="552"/>
    </location>
</feature>
<keyword evidence="3" id="KW-1185">Reference proteome</keyword>